<feature type="domain" description="Nudix hydrolase" evidence="3">
    <location>
        <begin position="3"/>
        <end position="146"/>
    </location>
</feature>
<protein>
    <submittedName>
        <fullName evidence="4">NUDIX hydrolase</fullName>
        <ecNumber evidence="4">3.6.-.-</ecNumber>
    </submittedName>
</protein>
<evidence type="ECO:0000256" key="1">
    <source>
        <dbReference type="ARBA" id="ARBA00005582"/>
    </source>
</evidence>
<sequence>MAKFHRAFGVYGIIGDQDGLVVTKKYGGPYTNRFDLPGGSLGDGEPLLHAIKREIQEETGLVPTKLSQLGITSFRYPWHFEQWQYNQHICVFYRIDETVGQVAGQVSETITGQDSHGALRVPLSQLSISNASPLVLKVKAYLLNHETFDAQEIDYQTWTVLKKSVY</sequence>
<dbReference type="EC" id="3.6.-.-" evidence="4"/>
<dbReference type="Pfam" id="PF00293">
    <property type="entry name" value="NUDIX"/>
    <property type="match status" value="1"/>
</dbReference>
<gene>
    <name evidence="4" type="ORF">ACFP5Y_10005</name>
</gene>
<comment type="caution">
    <text evidence="4">The sequence shown here is derived from an EMBL/GenBank/DDBJ whole genome shotgun (WGS) entry which is preliminary data.</text>
</comment>
<evidence type="ECO:0000259" key="3">
    <source>
        <dbReference type="PROSITE" id="PS51462"/>
    </source>
</evidence>
<evidence type="ECO:0000313" key="5">
    <source>
        <dbReference type="Proteomes" id="UP001596282"/>
    </source>
</evidence>
<dbReference type="PROSITE" id="PS00893">
    <property type="entry name" value="NUDIX_BOX"/>
    <property type="match status" value="1"/>
</dbReference>
<dbReference type="InterPro" id="IPR015797">
    <property type="entry name" value="NUDIX_hydrolase-like_dom_sf"/>
</dbReference>
<organism evidence="4 5">
    <name type="scientific">Lactiplantibacillus daowaiensis</name>
    <dbReference type="NCBI Taxonomy" id="2559918"/>
    <lineage>
        <taxon>Bacteria</taxon>
        <taxon>Bacillati</taxon>
        <taxon>Bacillota</taxon>
        <taxon>Bacilli</taxon>
        <taxon>Lactobacillales</taxon>
        <taxon>Lactobacillaceae</taxon>
        <taxon>Lactiplantibacillus</taxon>
    </lineage>
</organism>
<dbReference type="Proteomes" id="UP001596282">
    <property type="component" value="Unassembled WGS sequence"/>
</dbReference>
<evidence type="ECO:0000313" key="4">
    <source>
        <dbReference type="EMBL" id="MFC6181555.1"/>
    </source>
</evidence>
<comment type="similarity">
    <text evidence="1">Belongs to the Nudix hydrolase family.</text>
</comment>
<dbReference type="PROSITE" id="PS51462">
    <property type="entry name" value="NUDIX"/>
    <property type="match status" value="1"/>
</dbReference>
<reference evidence="5" key="1">
    <citation type="journal article" date="2019" name="Int. J. Syst. Evol. Microbiol.">
        <title>The Global Catalogue of Microorganisms (GCM) 10K type strain sequencing project: providing services to taxonomists for standard genome sequencing and annotation.</title>
        <authorList>
            <consortium name="The Broad Institute Genomics Platform"/>
            <consortium name="The Broad Institute Genome Sequencing Center for Infectious Disease"/>
            <person name="Wu L."/>
            <person name="Ma J."/>
        </authorList>
    </citation>
    <scope>NUCLEOTIDE SEQUENCE [LARGE SCALE GENOMIC DNA]</scope>
    <source>
        <strain evidence="5">CCM 8933</strain>
    </source>
</reference>
<dbReference type="InterPro" id="IPR020084">
    <property type="entry name" value="NUDIX_hydrolase_CS"/>
</dbReference>
<dbReference type="SUPFAM" id="SSF55811">
    <property type="entry name" value="Nudix"/>
    <property type="match status" value="1"/>
</dbReference>
<dbReference type="RefSeq" id="WP_137628682.1">
    <property type="nucleotide sequence ID" value="NZ_BJDJ01000011.1"/>
</dbReference>
<keyword evidence="5" id="KW-1185">Reference proteome</keyword>
<proteinExistence type="inferred from homology"/>
<name>A0ABW1S128_9LACO</name>
<dbReference type="PANTHER" id="PTHR43736">
    <property type="entry name" value="ADP-RIBOSE PYROPHOSPHATASE"/>
    <property type="match status" value="1"/>
</dbReference>
<dbReference type="EMBL" id="JBHSSC010000039">
    <property type="protein sequence ID" value="MFC6181555.1"/>
    <property type="molecule type" value="Genomic_DNA"/>
</dbReference>
<keyword evidence="2 4" id="KW-0378">Hydrolase</keyword>
<dbReference type="PANTHER" id="PTHR43736:SF1">
    <property type="entry name" value="DIHYDRONEOPTERIN TRIPHOSPHATE DIPHOSPHATASE"/>
    <property type="match status" value="1"/>
</dbReference>
<dbReference type="Gene3D" id="3.90.79.10">
    <property type="entry name" value="Nucleoside Triphosphate Pyrophosphohydrolase"/>
    <property type="match status" value="1"/>
</dbReference>
<dbReference type="GO" id="GO:0016787">
    <property type="term" value="F:hydrolase activity"/>
    <property type="evidence" value="ECO:0007669"/>
    <property type="project" value="UniProtKB-KW"/>
</dbReference>
<evidence type="ECO:0000256" key="2">
    <source>
        <dbReference type="ARBA" id="ARBA00022801"/>
    </source>
</evidence>
<dbReference type="CDD" id="cd04686">
    <property type="entry name" value="NUDIX_Hydrolase"/>
    <property type="match status" value="1"/>
</dbReference>
<accession>A0ABW1S128</accession>
<dbReference type="InterPro" id="IPR000086">
    <property type="entry name" value="NUDIX_hydrolase_dom"/>
</dbReference>